<dbReference type="InParanoid" id="A0A7E5VUA0"/>
<dbReference type="RefSeq" id="XP_026731918.1">
    <property type="nucleotide sequence ID" value="XM_026876117.1"/>
</dbReference>
<accession>A0A7E5VUA0</accession>
<sequence>MSRRKQAKPRSLKPEEEEWNEDGTAADGRKRISSEPGLEGDEDVGEDGEQQEEGSNEEKKDDDNDDANADDNFEAGEQEETNNTKAELYESEDVPDVADIKSESMDSFESGKSKVITYNNNQVLNIL</sequence>
<evidence type="ECO:0000256" key="1">
    <source>
        <dbReference type="SAM" id="MobiDB-lite"/>
    </source>
</evidence>
<evidence type="ECO:0000313" key="3">
    <source>
        <dbReference type="RefSeq" id="XP_026731918.1"/>
    </source>
</evidence>
<feature type="compositionally biased region" description="Basic and acidic residues" evidence="1">
    <location>
        <begin position="98"/>
        <end position="109"/>
    </location>
</feature>
<dbReference type="OrthoDB" id="7490590at2759"/>
<evidence type="ECO:0000313" key="2">
    <source>
        <dbReference type="Proteomes" id="UP000322000"/>
    </source>
</evidence>
<keyword evidence="2" id="KW-1185">Reference proteome</keyword>
<feature type="compositionally biased region" description="Basic residues" evidence="1">
    <location>
        <begin position="1"/>
        <end position="11"/>
    </location>
</feature>
<organism evidence="2 3">
    <name type="scientific">Trichoplusia ni</name>
    <name type="common">Cabbage looper</name>
    <dbReference type="NCBI Taxonomy" id="7111"/>
    <lineage>
        <taxon>Eukaryota</taxon>
        <taxon>Metazoa</taxon>
        <taxon>Ecdysozoa</taxon>
        <taxon>Arthropoda</taxon>
        <taxon>Hexapoda</taxon>
        <taxon>Insecta</taxon>
        <taxon>Pterygota</taxon>
        <taxon>Neoptera</taxon>
        <taxon>Endopterygota</taxon>
        <taxon>Lepidoptera</taxon>
        <taxon>Glossata</taxon>
        <taxon>Ditrysia</taxon>
        <taxon>Noctuoidea</taxon>
        <taxon>Noctuidae</taxon>
        <taxon>Plusiinae</taxon>
        <taxon>Trichoplusia</taxon>
    </lineage>
</organism>
<reference evidence="3" key="1">
    <citation type="submission" date="2025-08" db="UniProtKB">
        <authorList>
            <consortium name="RefSeq"/>
        </authorList>
    </citation>
    <scope>IDENTIFICATION</scope>
</reference>
<dbReference type="KEGG" id="tnl:113496794"/>
<gene>
    <name evidence="3" type="primary">LOC113496794</name>
</gene>
<feature type="compositionally biased region" description="Acidic residues" evidence="1">
    <location>
        <begin position="38"/>
        <end position="55"/>
    </location>
</feature>
<dbReference type="Proteomes" id="UP000322000">
    <property type="component" value="Chromosome 8"/>
</dbReference>
<feature type="region of interest" description="Disordered" evidence="1">
    <location>
        <begin position="1"/>
        <end position="109"/>
    </location>
</feature>
<dbReference type="AlphaFoldDB" id="A0A7E5VUA0"/>
<dbReference type="GeneID" id="113496794"/>
<name>A0A7E5VUA0_TRINI</name>
<proteinExistence type="predicted"/>
<feature type="compositionally biased region" description="Acidic residues" evidence="1">
    <location>
        <begin position="63"/>
        <end position="80"/>
    </location>
</feature>
<protein>
    <submittedName>
        <fullName evidence="3">Acidic leucine-rich nuclear phosphoprotein 32 family member B-like</fullName>
    </submittedName>
</protein>